<keyword evidence="3" id="KW-1185">Reference proteome</keyword>
<sequence length="209" mass="21644">MTALLWLGAAGLMLFVLTFLIDGATRPGYRPVRHPVSALALGGRGWVQAVNFVLCGALVTAGAVGLLATSAGWLAAPVGCLGLGLVASGLFPMDPVRGYPPGTPEGDPEVLSRTHQLHDAAGAVVFLAMPVSAFVGALVLDGAAWRIGSAAVGVLLLVLNHLFTRAWTEDWPRTGLVQRATIITAWAWLAWTFVHLAGGHAVSLPGLDG</sequence>
<protein>
    <submittedName>
        <fullName evidence="2">DUF998 domain-containing protein</fullName>
    </submittedName>
</protein>
<feature type="transmembrane region" description="Helical" evidence="1">
    <location>
        <begin position="176"/>
        <end position="194"/>
    </location>
</feature>
<evidence type="ECO:0000313" key="3">
    <source>
        <dbReference type="Proteomes" id="UP001596455"/>
    </source>
</evidence>
<dbReference type="InterPro" id="IPR009339">
    <property type="entry name" value="DUF998"/>
</dbReference>
<dbReference type="Proteomes" id="UP001596455">
    <property type="component" value="Unassembled WGS sequence"/>
</dbReference>
<feature type="transmembrane region" description="Helical" evidence="1">
    <location>
        <begin position="147"/>
        <end position="164"/>
    </location>
</feature>
<keyword evidence="1" id="KW-0812">Transmembrane</keyword>
<keyword evidence="1" id="KW-1133">Transmembrane helix</keyword>
<organism evidence="2 3">
    <name type="scientific">Georgenia alba</name>
    <dbReference type="NCBI Taxonomy" id="2233858"/>
    <lineage>
        <taxon>Bacteria</taxon>
        <taxon>Bacillati</taxon>
        <taxon>Actinomycetota</taxon>
        <taxon>Actinomycetes</taxon>
        <taxon>Micrococcales</taxon>
        <taxon>Bogoriellaceae</taxon>
        <taxon>Georgenia</taxon>
    </lineage>
</organism>
<dbReference type="Pfam" id="PF06197">
    <property type="entry name" value="DUF998"/>
    <property type="match status" value="1"/>
</dbReference>
<reference evidence="3" key="1">
    <citation type="journal article" date="2019" name="Int. J. Syst. Evol. Microbiol.">
        <title>The Global Catalogue of Microorganisms (GCM) 10K type strain sequencing project: providing services to taxonomists for standard genome sequencing and annotation.</title>
        <authorList>
            <consortium name="The Broad Institute Genomics Platform"/>
            <consortium name="The Broad Institute Genome Sequencing Center for Infectious Disease"/>
            <person name="Wu L."/>
            <person name="Ma J."/>
        </authorList>
    </citation>
    <scope>NUCLEOTIDE SEQUENCE [LARGE SCALE GENOMIC DNA]</scope>
    <source>
        <strain evidence="3">JCM 1490</strain>
    </source>
</reference>
<accession>A0ABW2Q7Y0</accession>
<dbReference type="RefSeq" id="WP_382394189.1">
    <property type="nucleotide sequence ID" value="NZ_JBHTCQ010000002.1"/>
</dbReference>
<evidence type="ECO:0000256" key="1">
    <source>
        <dbReference type="SAM" id="Phobius"/>
    </source>
</evidence>
<feature type="transmembrane region" description="Helical" evidence="1">
    <location>
        <begin position="74"/>
        <end position="93"/>
    </location>
</feature>
<dbReference type="EMBL" id="JBHTCQ010000002">
    <property type="protein sequence ID" value="MFC7405603.1"/>
    <property type="molecule type" value="Genomic_DNA"/>
</dbReference>
<name>A0ABW2Q7Y0_9MICO</name>
<proteinExistence type="predicted"/>
<evidence type="ECO:0000313" key="2">
    <source>
        <dbReference type="EMBL" id="MFC7405603.1"/>
    </source>
</evidence>
<comment type="caution">
    <text evidence="2">The sequence shown here is derived from an EMBL/GenBank/DDBJ whole genome shotgun (WGS) entry which is preliminary data.</text>
</comment>
<keyword evidence="1" id="KW-0472">Membrane</keyword>
<gene>
    <name evidence="2" type="ORF">ACFQQL_10835</name>
</gene>
<feature type="transmembrane region" description="Helical" evidence="1">
    <location>
        <begin position="47"/>
        <end position="67"/>
    </location>
</feature>
<feature type="transmembrane region" description="Helical" evidence="1">
    <location>
        <begin position="120"/>
        <end position="140"/>
    </location>
</feature>